<name>A0A158HZJ1_9BURK</name>
<evidence type="ECO:0000313" key="2">
    <source>
        <dbReference type="Proteomes" id="UP000054925"/>
    </source>
</evidence>
<dbReference type="EMBL" id="FCOL02000010">
    <property type="protein sequence ID" value="SAL49321.1"/>
    <property type="molecule type" value="Genomic_DNA"/>
</dbReference>
<gene>
    <name evidence="1" type="ORF">AWB67_02230</name>
</gene>
<dbReference type="InterPro" id="IPR027417">
    <property type="entry name" value="P-loop_NTPase"/>
</dbReference>
<reference evidence="1" key="1">
    <citation type="submission" date="2016-01" db="EMBL/GenBank/DDBJ databases">
        <authorList>
            <person name="Peeters C."/>
        </authorList>
    </citation>
    <scope>NUCLEOTIDE SEQUENCE [LARGE SCALE GENOMIC DNA]</scope>
    <source>
        <strain evidence="1">LMG 22937</strain>
    </source>
</reference>
<dbReference type="NCBIfam" id="NF033429">
    <property type="entry name" value="ImuA_translesion"/>
    <property type="match status" value="1"/>
</dbReference>
<dbReference type="Proteomes" id="UP000054925">
    <property type="component" value="Unassembled WGS sequence"/>
</dbReference>
<sequence length="295" mass="32724">MGAAISLIEIGLESPLERQLWIGDQSSDSDPGVISSGHRRLDRVLPGSGWMAGVLTELLVEDSGVGEMRLLSRALRELTTIQSRSAVFVAPPWKPCQAAFRAWGIATEKLFWVKAPDDQALWAAEQSLRQKGVGAVLIWLPKVRPKALRRLQVAAQESQALAFLFQPIEAASQSSAAPLRMICRPVLPDEAQTMNRREWMQQVMLEIDIIKRRGPVLEKPLRLRLPLQMPALPEHLRQLRIARLARKVREVNHVVDSGDIAAFVARSSQAALDGDAGDEFDLAWSESRVSPVDRG</sequence>
<dbReference type="OrthoDB" id="9811176at2"/>
<comment type="caution">
    <text evidence="1">The sequence shown here is derived from an EMBL/GenBank/DDBJ whole genome shotgun (WGS) entry which is preliminary data.</text>
</comment>
<keyword evidence="2" id="KW-1185">Reference proteome</keyword>
<dbReference type="Gene3D" id="3.40.50.300">
    <property type="entry name" value="P-loop containing nucleotide triphosphate hydrolases"/>
    <property type="match status" value="1"/>
</dbReference>
<evidence type="ECO:0000313" key="1">
    <source>
        <dbReference type="EMBL" id="SAL49321.1"/>
    </source>
</evidence>
<accession>A0A158HZJ1</accession>
<dbReference type="RefSeq" id="WP_087656289.1">
    <property type="nucleotide sequence ID" value="NZ_FCOL02000010.1"/>
</dbReference>
<dbReference type="InterPro" id="IPR047610">
    <property type="entry name" value="ImuA_translesion"/>
</dbReference>
<dbReference type="SUPFAM" id="SSF52540">
    <property type="entry name" value="P-loop containing nucleoside triphosphate hydrolases"/>
    <property type="match status" value="1"/>
</dbReference>
<organism evidence="1 2">
    <name type="scientific">Caballeronia terrestris</name>
    <dbReference type="NCBI Taxonomy" id="1226301"/>
    <lineage>
        <taxon>Bacteria</taxon>
        <taxon>Pseudomonadati</taxon>
        <taxon>Pseudomonadota</taxon>
        <taxon>Betaproteobacteria</taxon>
        <taxon>Burkholderiales</taxon>
        <taxon>Burkholderiaceae</taxon>
        <taxon>Caballeronia</taxon>
    </lineage>
</organism>
<dbReference type="AlphaFoldDB" id="A0A158HZJ1"/>
<protein>
    <submittedName>
        <fullName evidence="1">Recombinase RecA</fullName>
    </submittedName>
</protein>
<proteinExistence type="predicted"/>